<dbReference type="InterPro" id="IPR050951">
    <property type="entry name" value="Retrovirus_Pol_polyprotein"/>
</dbReference>
<evidence type="ECO:0000313" key="1">
    <source>
        <dbReference type="EMBL" id="KAJ8886039.1"/>
    </source>
</evidence>
<accession>A0ABQ9HNW8</accession>
<dbReference type="EMBL" id="JARBHB010000004">
    <property type="protein sequence ID" value="KAJ8886039.1"/>
    <property type="molecule type" value="Genomic_DNA"/>
</dbReference>
<sequence length="124" mass="14373">MLKGSNKIIRTIISWDCSHLVDEAGLRTTRWTPVHTTLGPDVEPKTEPQRRVPFKLVDRLKEELDKMELLKVISKVEEPTLWANSMSIVEKTNGKLCICLDPYYLNKTINRPRIPTPNFENEKN</sequence>
<keyword evidence="2" id="KW-1185">Reference proteome</keyword>
<dbReference type="InterPro" id="IPR043502">
    <property type="entry name" value="DNA/RNA_pol_sf"/>
</dbReference>
<name>A0ABQ9HNW8_9NEOP</name>
<gene>
    <name evidence="1" type="ORF">PR048_012245</name>
</gene>
<dbReference type="Proteomes" id="UP001159363">
    <property type="component" value="Chromosome X"/>
</dbReference>
<protein>
    <submittedName>
        <fullName evidence="1">Uncharacterized protein</fullName>
    </submittedName>
</protein>
<proteinExistence type="predicted"/>
<dbReference type="PANTHER" id="PTHR37984">
    <property type="entry name" value="PROTEIN CBG26694"/>
    <property type="match status" value="1"/>
</dbReference>
<reference evidence="1 2" key="1">
    <citation type="submission" date="2023-02" db="EMBL/GenBank/DDBJ databases">
        <title>LHISI_Scaffold_Assembly.</title>
        <authorList>
            <person name="Stuart O.P."/>
            <person name="Cleave R."/>
            <person name="Magrath M.J.L."/>
            <person name="Mikheyev A.S."/>
        </authorList>
    </citation>
    <scope>NUCLEOTIDE SEQUENCE [LARGE SCALE GENOMIC DNA]</scope>
    <source>
        <strain evidence="1">Daus_M_001</strain>
        <tissue evidence="1">Leg muscle</tissue>
    </source>
</reference>
<organism evidence="1 2">
    <name type="scientific">Dryococelus australis</name>
    <dbReference type="NCBI Taxonomy" id="614101"/>
    <lineage>
        <taxon>Eukaryota</taxon>
        <taxon>Metazoa</taxon>
        <taxon>Ecdysozoa</taxon>
        <taxon>Arthropoda</taxon>
        <taxon>Hexapoda</taxon>
        <taxon>Insecta</taxon>
        <taxon>Pterygota</taxon>
        <taxon>Neoptera</taxon>
        <taxon>Polyneoptera</taxon>
        <taxon>Phasmatodea</taxon>
        <taxon>Verophasmatodea</taxon>
        <taxon>Anareolatae</taxon>
        <taxon>Phasmatidae</taxon>
        <taxon>Eurycanthinae</taxon>
        <taxon>Dryococelus</taxon>
    </lineage>
</organism>
<evidence type="ECO:0000313" key="2">
    <source>
        <dbReference type="Proteomes" id="UP001159363"/>
    </source>
</evidence>
<dbReference type="PANTHER" id="PTHR37984:SF7">
    <property type="entry name" value="INTEGRASE CATALYTIC DOMAIN-CONTAINING PROTEIN"/>
    <property type="match status" value="1"/>
</dbReference>
<dbReference type="Gene3D" id="3.10.10.10">
    <property type="entry name" value="HIV Type 1 Reverse Transcriptase, subunit A, domain 1"/>
    <property type="match status" value="1"/>
</dbReference>
<comment type="caution">
    <text evidence="1">The sequence shown here is derived from an EMBL/GenBank/DDBJ whole genome shotgun (WGS) entry which is preliminary data.</text>
</comment>
<dbReference type="SUPFAM" id="SSF56672">
    <property type="entry name" value="DNA/RNA polymerases"/>
    <property type="match status" value="1"/>
</dbReference>